<reference evidence="8 9" key="1">
    <citation type="submission" date="2017-06" db="EMBL/GenBank/DDBJ databases">
        <title>Novel microbial phyla capable of carbon fixation and sulfur reduction in deep-sea sediments.</title>
        <authorList>
            <person name="Huang J."/>
            <person name="Baker B."/>
            <person name="Wang Y."/>
        </authorList>
    </citation>
    <scope>NUCLEOTIDE SEQUENCE [LARGE SCALE GENOMIC DNA]</scope>
    <source>
        <strain evidence="8">B3_LCP</strain>
    </source>
</reference>
<feature type="transmembrane region" description="Helical" evidence="7">
    <location>
        <begin position="12"/>
        <end position="31"/>
    </location>
</feature>
<dbReference type="InterPro" id="IPR054823">
    <property type="entry name" value="DsrP-like"/>
</dbReference>
<feature type="transmembrane region" description="Helical" evidence="7">
    <location>
        <begin position="160"/>
        <end position="183"/>
    </location>
</feature>
<feature type="transmembrane region" description="Helical" evidence="7">
    <location>
        <begin position="203"/>
        <end position="224"/>
    </location>
</feature>
<organism evidence="8 9">
    <name type="scientific">candidate division LCP-89 bacterium B3_LCP</name>
    <dbReference type="NCBI Taxonomy" id="2012998"/>
    <lineage>
        <taxon>Bacteria</taxon>
        <taxon>Pseudomonadati</taxon>
        <taxon>Bacteria division LCP-89</taxon>
    </lineage>
</organism>
<evidence type="ECO:0000313" key="8">
    <source>
        <dbReference type="EMBL" id="TKJ40791.1"/>
    </source>
</evidence>
<protein>
    <submittedName>
        <fullName evidence="8">Menaquinol oxidoreductase</fullName>
    </submittedName>
</protein>
<proteinExistence type="inferred from homology"/>
<sequence>MIEKALQGGKAYWTLVIILLAIVGVGTLAYLKQFTEGLTVTGLSRDVSWGLYIAQFTFMVGVAASAVMVVLPYYIHNYKKFGKITILGEFLAIASCVMCMTFIFVDMGQPFRILNVFLHPSPNSLMFWDTVVLFGYLVLNLLISWTVLGAEKKGIAPPKWIKPIIIISIPWAVSIHTVTAFLYSGLAARPFWMTAVLAPRFLASAFSAGPALLIIFCLILRKYTKFDVGREPIQKLAVIVTYAMLINVFLILMEVFTAMYSGIPEHLDHFKYMFFGMVDAEGILHTNLVPWMWLSACLGVLSVILLVVPKFRMKEGLLALACIFVFFSLWIDKGMGMIVAGFTPNPSHGVFPYTPTFIESMITLGVWGLGALIVTVLYKVALTLRKQVDTNRYRA</sequence>
<dbReference type="PANTHER" id="PTHR43044:SF2">
    <property type="entry name" value="POLYSULPHIDE REDUCTASE NRFD"/>
    <property type="match status" value="1"/>
</dbReference>
<feature type="transmembrane region" description="Helical" evidence="7">
    <location>
        <begin position="317"/>
        <end position="342"/>
    </location>
</feature>
<feature type="transmembrane region" description="Helical" evidence="7">
    <location>
        <begin position="362"/>
        <end position="384"/>
    </location>
</feature>
<dbReference type="PANTHER" id="PTHR43044">
    <property type="match status" value="1"/>
</dbReference>
<dbReference type="GO" id="GO:0005886">
    <property type="term" value="C:plasma membrane"/>
    <property type="evidence" value="ECO:0007669"/>
    <property type="project" value="UniProtKB-SubCell"/>
</dbReference>
<evidence type="ECO:0000256" key="6">
    <source>
        <dbReference type="ARBA" id="ARBA00023136"/>
    </source>
</evidence>
<keyword evidence="6 7" id="KW-0472">Membrane</keyword>
<comment type="similarity">
    <text evidence="2">Belongs to the NrfD family.</text>
</comment>
<dbReference type="EMBL" id="NJBN01000004">
    <property type="protein sequence ID" value="TKJ40791.1"/>
    <property type="molecule type" value="Genomic_DNA"/>
</dbReference>
<keyword evidence="4 7" id="KW-0812">Transmembrane</keyword>
<dbReference type="NCBIfam" id="NF045798">
    <property type="entry name" value="DsrP"/>
    <property type="match status" value="1"/>
</dbReference>
<dbReference type="Proteomes" id="UP000319619">
    <property type="component" value="Unassembled WGS sequence"/>
</dbReference>
<dbReference type="Pfam" id="PF03916">
    <property type="entry name" value="NrfD"/>
    <property type="match status" value="1"/>
</dbReference>
<evidence type="ECO:0000256" key="4">
    <source>
        <dbReference type="ARBA" id="ARBA00022692"/>
    </source>
</evidence>
<evidence type="ECO:0000256" key="2">
    <source>
        <dbReference type="ARBA" id="ARBA00008929"/>
    </source>
</evidence>
<feature type="transmembrane region" description="Helical" evidence="7">
    <location>
        <begin position="86"/>
        <end position="105"/>
    </location>
</feature>
<keyword evidence="5 7" id="KW-1133">Transmembrane helix</keyword>
<dbReference type="AlphaFoldDB" id="A0A532V0S0"/>
<gene>
    <name evidence="8" type="ORF">CEE37_07450</name>
</gene>
<evidence type="ECO:0000256" key="7">
    <source>
        <dbReference type="SAM" id="Phobius"/>
    </source>
</evidence>
<dbReference type="InterPro" id="IPR005614">
    <property type="entry name" value="NrfD-like"/>
</dbReference>
<feature type="transmembrane region" description="Helical" evidence="7">
    <location>
        <begin position="236"/>
        <end position="263"/>
    </location>
</feature>
<evidence type="ECO:0000256" key="3">
    <source>
        <dbReference type="ARBA" id="ARBA00022475"/>
    </source>
</evidence>
<evidence type="ECO:0000256" key="1">
    <source>
        <dbReference type="ARBA" id="ARBA00004651"/>
    </source>
</evidence>
<accession>A0A532V0S0</accession>
<comment type="caution">
    <text evidence="8">The sequence shown here is derived from an EMBL/GenBank/DDBJ whole genome shotgun (WGS) entry which is preliminary data.</text>
</comment>
<keyword evidence="3" id="KW-1003">Cell membrane</keyword>
<feature type="transmembrane region" description="Helical" evidence="7">
    <location>
        <begin position="283"/>
        <end position="308"/>
    </location>
</feature>
<feature type="transmembrane region" description="Helical" evidence="7">
    <location>
        <begin position="125"/>
        <end position="148"/>
    </location>
</feature>
<feature type="transmembrane region" description="Helical" evidence="7">
    <location>
        <begin position="51"/>
        <end position="74"/>
    </location>
</feature>
<name>A0A532V0S0_UNCL8</name>
<evidence type="ECO:0000256" key="5">
    <source>
        <dbReference type="ARBA" id="ARBA00022989"/>
    </source>
</evidence>
<comment type="subcellular location">
    <subcellularLocation>
        <location evidence="1">Cell membrane</location>
        <topology evidence="1">Multi-pass membrane protein</topology>
    </subcellularLocation>
</comment>
<evidence type="ECO:0000313" key="9">
    <source>
        <dbReference type="Proteomes" id="UP000319619"/>
    </source>
</evidence>
<dbReference type="Gene3D" id="1.20.1630.10">
    <property type="entry name" value="Formate dehydrogenase/DMSO reductase domain"/>
    <property type="match status" value="1"/>
</dbReference>